<dbReference type="PANTHER" id="PTHR11638">
    <property type="entry name" value="ATP-DEPENDENT CLP PROTEASE"/>
    <property type="match status" value="1"/>
</dbReference>
<dbReference type="CDD" id="cd19499">
    <property type="entry name" value="RecA-like_ClpB_Hsp104-like"/>
    <property type="match status" value="1"/>
</dbReference>
<keyword evidence="3 6" id="KW-0067">ATP-binding</keyword>
<evidence type="ECO:0000313" key="8">
    <source>
        <dbReference type="EnsemblPlants" id="AET2Gv20661300.13"/>
    </source>
</evidence>
<dbReference type="AlphaFoldDB" id="A0A453BX26"/>
<proteinExistence type="inferred from homology"/>
<dbReference type="EnsemblPlants" id="AET2Gv20661300.13">
    <property type="protein sequence ID" value="AET2Gv20661300.13"/>
    <property type="gene ID" value="AET2Gv20661300"/>
</dbReference>
<reference evidence="9" key="1">
    <citation type="journal article" date="2014" name="Science">
        <title>Ancient hybridizations among the ancestral genomes of bread wheat.</title>
        <authorList>
            <consortium name="International Wheat Genome Sequencing Consortium,"/>
            <person name="Marcussen T."/>
            <person name="Sandve S.R."/>
            <person name="Heier L."/>
            <person name="Spannagl M."/>
            <person name="Pfeifer M."/>
            <person name="Jakobsen K.S."/>
            <person name="Wulff B.B."/>
            <person name="Steuernagel B."/>
            <person name="Mayer K.F."/>
            <person name="Olsen O.A."/>
        </authorList>
    </citation>
    <scope>NUCLEOTIDE SEQUENCE [LARGE SCALE GENOMIC DNA]</scope>
    <source>
        <strain evidence="9">cv. AL8/78</strain>
    </source>
</reference>
<dbReference type="GO" id="GO:0016887">
    <property type="term" value="F:ATP hydrolysis activity"/>
    <property type="evidence" value="ECO:0007669"/>
    <property type="project" value="InterPro"/>
</dbReference>
<comment type="similarity">
    <text evidence="6">Belongs to the ClpA/ClpB family.</text>
</comment>
<dbReference type="InterPro" id="IPR004176">
    <property type="entry name" value="Clp_R_N"/>
</dbReference>
<keyword evidence="2 6" id="KW-0547">Nucleotide-binding</keyword>
<evidence type="ECO:0000256" key="3">
    <source>
        <dbReference type="ARBA" id="ARBA00022840"/>
    </source>
</evidence>
<dbReference type="GO" id="GO:0005737">
    <property type="term" value="C:cytoplasm"/>
    <property type="evidence" value="ECO:0007669"/>
    <property type="project" value="TreeGrafter"/>
</dbReference>
<dbReference type="Pfam" id="PF07724">
    <property type="entry name" value="AAA_2"/>
    <property type="match status" value="1"/>
</dbReference>
<dbReference type="Gene3D" id="3.40.50.300">
    <property type="entry name" value="P-loop containing nucleotide triphosphate hydrolases"/>
    <property type="match status" value="2"/>
</dbReference>
<reference evidence="9" key="2">
    <citation type="journal article" date="2017" name="Nat. Plants">
        <title>The Aegilops tauschii genome reveals multiple impacts of transposons.</title>
        <authorList>
            <person name="Zhao G."/>
            <person name="Zou C."/>
            <person name="Li K."/>
            <person name="Wang K."/>
            <person name="Li T."/>
            <person name="Gao L."/>
            <person name="Zhang X."/>
            <person name="Wang H."/>
            <person name="Yang Z."/>
            <person name="Liu X."/>
            <person name="Jiang W."/>
            <person name="Mao L."/>
            <person name="Kong X."/>
            <person name="Jiao Y."/>
            <person name="Jia J."/>
        </authorList>
    </citation>
    <scope>NUCLEOTIDE SEQUENCE [LARGE SCALE GENOMIC DNA]</scope>
    <source>
        <strain evidence="9">cv. AL8/78</strain>
    </source>
</reference>
<dbReference type="Pfam" id="PF00004">
    <property type="entry name" value="AAA"/>
    <property type="match status" value="1"/>
</dbReference>
<dbReference type="InterPro" id="IPR003959">
    <property type="entry name" value="ATPase_AAA_core"/>
</dbReference>
<keyword evidence="1 5" id="KW-0677">Repeat</keyword>
<protein>
    <recommendedName>
        <fullName evidence="7">Clp R domain-containing protein</fullName>
    </recommendedName>
</protein>
<sequence>GGPAQAATGLATDVPFSGASKRVFVAAVEFSRNMGCNFISPDHIALGLFDLDDPTTNSILKSLGVVPTQLAKQALTRVKGELAKDGREPLGLSSFKLRDKSTAGNGRTAIAKYSNKKKEKSALAQFCIDLTMRASGGFIDPVIGRTKEIERVVQIICRRTKNNPILLGEAGVGKTAIAEGLALKIANGDVPIFLVGKRILSLDVALLMAGAKERGELEARVTSLIREVRKADDVILFIDEVHTLIGSGIAGRGNKGAGLDIANLLKPALARGELQCIASTTLDEHRLHFEKDKALARRFQPVYVNEPSQEDAVKILLGLREKYETYHKCKYTLEGINAAVYLSVRYIPDRHLPDKAIDLIDEAGSRARMESFKKKKEEQCSIILKSPDEYWQEIRAVQAMHEVALTNRLKYSLNENDQENEVNVEVLDDSKTSPTTTPSASADEPSVVGLEEIARVTSLWSGIPVQQLTADERKLLVGLDDELRKRVIGQDDAVVAISRAVKRSRTGMSDPDRPIATLLFCGPTGVGKTELTKALASTYFGSESAMVRLDMSEYMERHAVSKLIGSPPGYMGFGEGGTLTEAVRRKPFTVVLFDEIEKAHPDIFNILLQVFEDGHLTDSQTGPQGFLQEYINCHDIECWFYIDFQRNDEHGFPDAE</sequence>
<keyword evidence="4 6" id="KW-0143">Chaperone</keyword>
<dbReference type="Gramene" id="AET2Gv20661300.13">
    <property type="protein sequence ID" value="AET2Gv20661300.13"/>
    <property type="gene ID" value="AET2Gv20661300"/>
</dbReference>
<feature type="domain" description="Clp R" evidence="7">
    <location>
        <begin position="1"/>
        <end position="81"/>
    </location>
</feature>
<evidence type="ECO:0000256" key="1">
    <source>
        <dbReference type="ARBA" id="ARBA00022737"/>
    </source>
</evidence>
<dbReference type="InterPro" id="IPR028299">
    <property type="entry name" value="ClpA/B_CS2"/>
</dbReference>
<dbReference type="Pfam" id="PF17871">
    <property type="entry name" value="AAA_lid_9"/>
    <property type="match status" value="1"/>
</dbReference>
<dbReference type="InterPro" id="IPR003593">
    <property type="entry name" value="AAA+_ATPase"/>
</dbReference>
<dbReference type="SUPFAM" id="SSF81923">
    <property type="entry name" value="Double Clp-N motif"/>
    <property type="match status" value="1"/>
</dbReference>
<dbReference type="PROSITE" id="PS00870">
    <property type="entry name" value="CLPAB_1"/>
    <property type="match status" value="1"/>
</dbReference>
<dbReference type="SUPFAM" id="SSF52540">
    <property type="entry name" value="P-loop containing nucleoside triphosphate hydrolases"/>
    <property type="match status" value="2"/>
</dbReference>
<dbReference type="InterPro" id="IPR036628">
    <property type="entry name" value="Clp_N_dom_sf"/>
</dbReference>
<dbReference type="GO" id="GO:0005524">
    <property type="term" value="F:ATP binding"/>
    <property type="evidence" value="ECO:0007669"/>
    <property type="project" value="UniProtKB-KW"/>
</dbReference>
<dbReference type="Gene3D" id="1.10.8.60">
    <property type="match status" value="1"/>
</dbReference>
<accession>A0A453BX26</accession>
<evidence type="ECO:0000259" key="7">
    <source>
        <dbReference type="PROSITE" id="PS51903"/>
    </source>
</evidence>
<dbReference type="InterPro" id="IPR041546">
    <property type="entry name" value="ClpA/ClpB_AAA_lid"/>
</dbReference>
<evidence type="ECO:0000256" key="4">
    <source>
        <dbReference type="ARBA" id="ARBA00023186"/>
    </source>
</evidence>
<name>A0A453BX26_AEGTS</name>
<dbReference type="CDD" id="cd00009">
    <property type="entry name" value="AAA"/>
    <property type="match status" value="1"/>
</dbReference>
<dbReference type="GO" id="GO:0034605">
    <property type="term" value="P:cellular response to heat"/>
    <property type="evidence" value="ECO:0007669"/>
    <property type="project" value="TreeGrafter"/>
</dbReference>
<dbReference type="InterPro" id="IPR018368">
    <property type="entry name" value="ClpA/B_CS1"/>
</dbReference>
<dbReference type="FunFam" id="3.40.50.300:FF:000025">
    <property type="entry name" value="ATP-dependent Clp protease subunit"/>
    <property type="match status" value="1"/>
</dbReference>
<dbReference type="Proteomes" id="UP000015105">
    <property type="component" value="Chromosome 2D"/>
</dbReference>
<organism evidence="8 9">
    <name type="scientific">Aegilops tauschii subsp. strangulata</name>
    <name type="common">Goatgrass</name>
    <dbReference type="NCBI Taxonomy" id="200361"/>
    <lineage>
        <taxon>Eukaryota</taxon>
        <taxon>Viridiplantae</taxon>
        <taxon>Streptophyta</taxon>
        <taxon>Embryophyta</taxon>
        <taxon>Tracheophyta</taxon>
        <taxon>Spermatophyta</taxon>
        <taxon>Magnoliopsida</taxon>
        <taxon>Liliopsida</taxon>
        <taxon>Poales</taxon>
        <taxon>Poaceae</taxon>
        <taxon>BOP clade</taxon>
        <taxon>Pooideae</taxon>
        <taxon>Triticodae</taxon>
        <taxon>Triticeae</taxon>
        <taxon>Triticinae</taxon>
        <taxon>Aegilops</taxon>
    </lineage>
</organism>
<evidence type="ECO:0000313" key="9">
    <source>
        <dbReference type="Proteomes" id="UP000015105"/>
    </source>
</evidence>
<dbReference type="PROSITE" id="PS00871">
    <property type="entry name" value="CLPAB_2"/>
    <property type="match status" value="1"/>
</dbReference>
<reference evidence="8" key="5">
    <citation type="journal article" date="2021" name="G3 (Bethesda)">
        <title>Aegilops tauschii genome assembly Aet v5.0 features greater sequence contiguity and improved annotation.</title>
        <authorList>
            <person name="Wang L."/>
            <person name="Zhu T."/>
            <person name="Rodriguez J.C."/>
            <person name="Deal K.R."/>
            <person name="Dubcovsky J."/>
            <person name="McGuire P.E."/>
            <person name="Lux T."/>
            <person name="Spannagl M."/>
            <person name="Mayer K.F.X."/>
            <person name="Baldrich P."/>
            <person name="Meyers B.C."/>
            <person name="Huo N."/>
            <person name="Gu Y.Q."/>
            <person name="Zhou H."/>
            <person name="Devos K.M."/>
            <person name="Bennetzen J.L."/>
            <person name="Unver T."/>
            <person name="Budak H."/>
            <person name="Gulick P.J."/>
            <person name="Galiba G."/>
            <person name="Kalapos B."/>
            <person name="Nelson D.R."/>
            <person name="Li P."/>
            <person name="You F.M."/>
            <person name="Luo M.C."/>
            <person name="Dvorak J."/>
        </authorList>
    </citation>
    <scope>NUCLEOTIDE SEQUENCE [LARGE SCALE GENOMIC DNA]</scope>
    <source>
        <strain evidence="8">cv. AL8/78</strain>
    </source>
</reference>
<dbReference type="PROSITE" id="PS51903">
    <property type="entry name" value="CLP_R"/>
    <property type="match status" value="1"/>
</dbReference>
<reference evidence="8" key="4">
    <citation type="submission" date="2019-03" db="UniProtKB">
        <authorList>
            <consortium name="EnsemblPlants"/>
        </authorList>
    </citation>
    <scope>IDENTIFICATION</scope>
</reference>
<dbReference type="Gene3D" id="4.10.860.10">
    <property type="entry name" value="UVR domain"/>
    <property type="match status" value="1"/>
</dbReference>
<dbReference type="InterPro" id="IPR001270">
    <property type="entry name" value="ClpA/B"/>
</dbReference>
<dbReference type="InterPro" id="IPR050130">
    <property type="entry name" value="ClpA_ClpB"/>
</dbReference>
<evidence type="ECO:0000256" key="6">
    <source>
        <dbReference type="RuleBase" id="RU004432"/>
    </source>
</evidence>
<reference evidence="8" key="3">
    <citation type="journal article" date="2017" name="Nature">
        <title>Genome sequence of the progenitor of the wheat D genome Aegilops tauschii.</title>
        <authorList>
            <person name="Luo M.C."/>
            <person name="Gu Y.Q."/>
            <person name="Puiu D."/>
            <person name="Wang H."/>
            <person name="Twardziok S.O."/>
            <person name="Deal K.R."/>
            <person name="Huo N."/>
            <person name="Zhu T."/>
            <person name="Wang L."/>
            <person name="Wang Y."/>
            <person name="McGuire P.E."/>
            <person name="Liu S."/>
            <person name="Long H."/>
            <person name="Ramasamy R.K."/>
            <person name="Rodriguez J.C."/>
            <person name="Van S.L."/>
            <person name="Yuan L."/>
            <person name="Wang Z."/>
            <person name="Xia Z."/>
            <person name="Xiao L."/>
            <person name="Anderson O.D."/>
            <person name="Ouyang S."/>
            <person name="Liang Y."/>
            <person name="Zimin A.V."/>
            <person name="Pertea G."/>
            <person name="Qi P."/>
            <person name="Bennetzen J.L."/>
            <person name="Dai X."/>
            <person name="Dawson M.W."/>
            <person name="Muller H.G."/>
            <person name="Kugler K."/>
            <person name="Rivarola-Duarte L."/>
            <person name="Spannagl M."/>
            <person name="Mayer K.F.X."/>
            <person name="Lu F.H."/>
            <person name="Bevan M.W."/>
            <person name="Leroy P."/>
            <person name="Li P."/>
            <person name="You F.M."/>
            <person name="Sun Q."/>
            <person name="Liu Z."/>
            <person name="Lyons E."/>
            <person name="Wicker T."/>
            <person name="Salzberg S.L."/>
            <person name="Devos K.M."/>
            <person name="Dvorak J."/>
        </authorList>
    </citation>
    <scope>NUCLEOTIDE SEQUENCE [LARGE SCALE GENOMIC DNA]</scope>
    <source>
        <strain evidence="8">cv. AL8/78</strain>
    </source>
</reference>
<keyword evidence="9" id="KW-1185">Reference proteome</keyword>
<dbReference type="SMART" id="SM00382">
    <property type="entry name" value="AAA"/>
    <property type="match status" value="2"/>
</dbReference>
<dbReference type="InterPro" id="IPR027417">
    <property type="entry name" value="P-loop_NTPase"/>
</dbReference>
<dbReference type="PANTHER" id="PTHR11638:SF185">
    <property type="entry name" value="ATP-DEPENDENT CLP PROTEASE ATP-BINDING SUBUNIT"/>
    <property type="match status" value="1"/>
</dbReference>
<dbReference type="PRINTS" id="PR00300">
    <property type="entry name" value="CLPPROTEASEA"/>
</dbReference>
<evidence type="ECO:0000256" key="5">
    <source>
        <dbReference type="PROSITE-ProRule" id="PRU01251"/>
    </source>
</evidence>
<dbReference type="Gene3D" id="1.10.1780.10">
    <property type="entry name" value="Clp, N-terminal domain"/>
    <property type="match status" value="1"/>
</dbReference>
<evidence type="ECO:0000256" key="2">
    <source>
        <dbReference type="ARBA" id="ARBA00022741"/>
    </source>
</evidence>